<feature type="non-terminal residue" evidence="8">
    <location>
        <position position="64"/>
    </location>
</feature>
<evidence type="ECO:0000259" key="7">
    <source>
        <dbReference type="Pfam" id="PF04997"/>
    </source>
</evidence>
<dbReference type="GO" id="GO:0000428">
    <property type="term" value="C:DNA-directed RNA polymerase complex"/>
    <property type="evidence" value="ECO:0007669"/>
    <property type="project" value="UniProtKB-KW"/>
</dbReference>
<evidence type="ECO:0000313" key="9">
    <source>
        <dbReference type="Proteomes" id="UP000193411"/>
    </source>
</evidence>
<organism evidence="8 9">
    <name type="scientific">Catenaria anguillulae PL171</name>
    <dbReference type="NCBI Taxonomy" id="765915"/>
    <lineage>
        <taxon>Eukaryota</taxon>
        <taxon>Fungi</taxon>
        <taxon>Fungi incertae sedis</taxon>
        <taxon>Blastocladiomycota</taxon>
        <taxon>Blastocladiomycetes</taxon>
        <taxon>Blastocladiales</taxon>
        <taxon>Catenariaceae</taxon>
        <taxon>Catenaria</taxon>
    </lineage>
</organism>
<dbReference type="GO" id="GO:0006351">
    <property type="term" value="P:DNA-templated transcription"/>
    <property type="evidence" value="ECO:0007669"/>
    <property type="project" value="InterPro"/>
</dbReference>
<protein>
    <recommendedName>
        <fullName evidence="1">DNA-directed RNA polymerase</fullName>
        <ecNumber evidence="1">2.7.7.6</ecNumber>
    </recommendedName>
</protein>
<dbReference type="AlphaFoldDB" id="A0A1Y2HX14"/>
<dbReference type="GO" id="GO:0003899">
    <property type="term" value="F:DNA-directed RNA polymerase activity"/>
    <property type="evidence" value="ECO:0007669"/>
    <property type="project" value="UniProtKB-EC"/>
</dbReference>
<dbReference type="EC" id="2.7.7.6" evidence="1"/>
<dbReference type="GO" id="GO:0003677">
    <property type="term" value="F:DNA binding"/>
    <property type="evidence" value="ECO:0007669"/>
    <property type="project" value="InterPro"/>
</dbReference>
<keyword evidence="4" id="KW-0548">Nucleotidyltransferase</keyword>
<keyword evidence="2" id="KW-0240">DNA-directed RNA polymerase</keyword>
<dbReference type="Proteomes" id="UP000193411">
    <property type="component" value="Unassembled WGS sequence"/>
</dbReference>
<gene>
    <name evidence="8" type="ORF">BCR44DRAFT_106539</name>
</gene>
<evidence type="ECO:0000256" key="3">
    <source>
        <dbReference type="ARBA" id="ARBA00022679"/>
    </source>
</evidence>
<dbReference type="OrthoDB" id="270392at2759"/>
<dbReference type="Gene3D" id="4.10.860.120">
    <property type="entry name" value="RNA polymerase II, clamp domain"/>
    <property type="match status" value="1"/>
</dbReference>
<proteinExistence type="predicted"/>
<reference evidence="8 9" key="1">
    <citation type="submission" date="2016-07" db="EMBL/GenBank/DDBJ databases">
        <title>Pervasive Adenine N6-methylation of Active Genes in Fungi.</title>
        <authorList>
            <consortium name="DOE Joint Genome Institute"/>
            <person name="Mondo S.J."/>
            <person name="Dannebaum R.O."/>
            <person name="Kuo R.C."/>
            <person name="Labutti K."/>
            <person name="Haridas S."/>
            <person name="Kuo A."/>
            <person name="Salamov A."/>
            <person name="Ahrendt S.R."/>
            <person name="Lipzen A."/>
            <person name="Sullivan W."/>
            <person name="Andreopoulos W.B."/>
            <person name="Clum A."/>
            <person name="Lindquist E."/>
            <person name="Daum C."/>
            <person name="Ramamoorthy G.K."/>
            <person name="Gryganskyi A."/>
            <person name="Culley D."/>
            <person name="Magnuson J.K."/>
            <person name="James T.Y."/>
            <person name="O'Malley M.A."/>
            <person name="Stajich J.E."/>
            <person name="Spatafora J.W."/>
            <person name="Visel A."/>
            <person name="Grigoriev I.V."/>
        </authorList>
    </citation>
    <scope>NUCLEOTIDE SEQUENCE [LARGE SCALE GENOMIC DNA]</scope>
    <source>
        <strain evidence="8 9">PL171</strain>
    </source>
</reference>
<feature type="domain" description="RNA polymerase Rpb1" evidence="7">
    <location>
        <begin position="11"/>
        <end position="63"/>
    </location>
</feature>
<evidence type="ECO:0000256" key="2">
    <source>
        <dbReference type="ARBA" id="ARBA00022478"/>
    </source>
</evidence>
<dbReference type="SUPFAM" id="SSF64484">
    <property type="entry name" value="beta and beta-prime subunits of DNA dependent RNA-polymerase"/>
    <property type="match status" value="1"/>
</dbReference>
<name>A0A1Y2HX14_9FUNG</name>
<comment type="caution">
    <text evidence="8">The sequence shown here is derived from an EMBL/GenBank/DDBJ whole genome shotgun (WGS) entry which is preliminary data.</text>
</comment>
<keyword evidence="9" id="KW-1185">Reference proteome</keyword>
<evidence type="ECO:0000256" key="6">
    <source>
        <dbReference type="SAM" id="MobiDB-lite"/>
    </source>
</evidence>
<feature type="non-terminal residue" evidence="8">
    <location>
        <position position="1"/>
    </location>
</feature>
<dbReference type="STRING" id="765915.A0A1Y2HX14"/>
<keyword evidence="3" id="KW-0808">Transferase</keyword>
<keyword evidence="5" id="KW-0804">Transcription</keyword>
<dbReference type="EMBL" id="MCFL01000006">
    <property type="protein sequence ID" value="ORZ39138.1"/>
    <property type="molecule type" value="Genomic_DNA"/>
</dbReference>
<dbReference type="Pfam" id="PF04997">
    <property type="entry name" value="RNA_pol_Rpb1_1"/>
    <property type="match status" value="1"/>
</dbReference>
<evidence type="ECO:0000256" key="5">
    <source>
        <dbReference type="ARBA" id="ARBA00023163"/>
    </source>
</evidence>
<sequence>HGFTKSACPIRTVRGIQFGILSPDEIKSMSVVHVIYPETMEEGKDRPKSQGVNDPRLGTIDRHF</sequence>
<feature type="region of interest" description="Disordered" evidence="6">
    <location>
        <begin position="41"/>
        <end position="64"/>
    </location>
</feature>
<evidence type="ECO:0000256" key="4">
    <source>
        <dbReference type="ARBA" id="ARBA00022695"/>
    </source>
</evidence>
<evidence type="ECO:0000313" key="8">
    <source>
        <dbReference type="EMBL" id="ORZ39138.1"/>
    </source>
</evidence>
<dbReference type="InterPro" id="IPR007080">
    <property type="entry name" value="RNA_pol_Rpb1_1"/>
</dbReference>
<accession>A0A1Y2HX14</accession>
<evidence type="ECO:0000256" key="1">
    <source>
        <dbReference type="ARBA" id="ARBA00012418"/>
    </source>
</evidence>
<dbReference type="InterPro" id="IPR044893">
    <property type="entry name" value="RNA_pol_Rpb1_clamp_domain"/>
</dbReference>